<reference evidence="4 5" key="1">
    <citation type="submission" date="2020-08" db="EMBL/GenBank/DDBJ databases">
        <title>Genomic Encyclopedia of Type Strains, Phase IV (KMG-IV): sequencing the most valuable type-strain genomes for metagenomic binning, comparative biology and taxonomic classification.</title>
        <authorList>
            <person name="Goeker M."/>
        </authorList>
    </citation>
    <scope>NUCLEOTIDE SEQUENCE [LARGE SCALE GENOMIC DNA]</scope>
    <source>
        <strain evidence="4 5">DSM 101015</strain>
    </source>
</reference>
<dbReference type="OrthoDB" id="7630116at2"/>
<keyword evidence="5" id="KW-1185">Reference proteome</keyword>
<feature type="domain" description="DUF2134" evidence="2">
    <location>
        <begin position="63"/>
        <end position="137"/>
    </location>
</feature>
<proteinExistence type="predicted"/>
<protein>
    <submittedName>
        <fullName evidence="4">Putative membrane protein</fullName>
    </submittedName>
</protein>
<gene>
    <name evidence="4" type="ORF">GGR93_000563</name>
</gene>
<dbReference type="RefSeq" id="WP_025055112.1">
    <property type="nucleotide sequence ID" value="NZ_JACIFU010000001.1"/>
</dbReference>
<name>A0A7W6M6X1_9RHOB</name>
<evidence type="ECO:0000256" key="1">
    <source>
        <dbReference type="SAM" id="Phobius"/>
    </source>
</evidence>
<evidence type="ECO:0000259" key="2">
    <source>
        <dbReference type="Pfam" id="PF09977"/>
    </source>
</evidence>
<accession>A0A7W6M6X1</accession>
<evidence type="ECO:0000259" key="3">
    <source>
        <dbReference type="Pfam" id="PF13400"/>
    </source>
</evidence>
<dbReference type="Proteomes" id="UP000565745">
    <property type="component" value="Unassembled WGS sequence"/>
</dbReference>
<sequence>MRIEWLIRFKRAEDGAVAIIVSLLLVVLMGFVALGVDTASLYRERAQLQSVSDLAAISAVALPDDANARALHTMGRNSKAPGALDELQTGRFLRNPAIPPEDRFTPLAAGDRKTNAVRVVLQDDAPLHFAKIFTDDTHITLDRTALASRTGAVSFSLDSHLVRLGGASLNDALQQRFGAGANISIGNMQLLADADIDLGSLLEALDSRIGGGSLNPAEILNATTTAGDIIASLQSVLTGPLANSLSGLAGAAGSATFDVSSLVGGIDTELGLTATEFLADIEVSALDVIKALVAAETTANGTTLDTAVSVPGVLSATANLVAGEPPARSGWVALGEEDVQLHRAAIRLESEIEVEPDLLGPLGVGIEVASLHVPIYTELAGSTATLDRMACHITSPQGIAASFETSPTPLHPMNGTSVAALYLGTLPEGTGPVDPATLAFADLLTVSISVKVPPLIDLTIPGVVIQARSYVAVGQSQQETLSFTHTEVADGNITKHFGSGELLSTAVTSLLSSDRTELRVKPQQAGLIAGLAAPVVENLLTILPAKLLSGLATPVDAVLDGTLSTIGVNLGEGELTLTGHHCEPIRLVR</sequence>
<dbReference type="AlphaFoldDB" id="A0A7W6M6X1"/>
<keyword evidence="1" id="KW-1133">Transmembrane helix</keyword>
<keyword evidence="1" id="KW-0472">Membrane</keyword>
<organism evidence="4 5">
    <name type="scientific">Sulfitobacter noctilucicola</name>
    <dbReference type="NCBI Taxonomy" id="1342301"/>
    <lineage>
        <taxon>Bacteria</taxon>
        <taxon>Pseudomonadati</taxon>
        <taxon>Pseudomonadota</taxon>
        <taxon>Alphaproteobacteria</taxon>
        <taxon>Rhodobacterales</taxon>
        <taxon>Roseobacteraceae</taxon>
        <taxon>Sulfitobacter</taxon>
    </lineage>
</organism>
<dbReference type="Pfam" id="PF13400">
    <property type="entry name" value="Tad"/>
    <property type="match status" value="1"/>
</dbReference>
<feature type="domain" description="Putative Flp pilus-assembly TadG-like N-terminal" evidence="3">
    <location>
        <begin position="15"/>
        <end position="60"/>
    </location>
</feature>
<dbReference type="InterPro" id="IPR018705">
    <property type="entry name" value="DUF2134_membrane"/>
</dbReference>
<keyword evidence="1" id="KW-0812">Transmembrane</keyword>
<evidence type="ECO:0000313" key="5">
    <source>
        <dbReference type="Proteomes" id="UP000565745"/>
    </source>
</evidence>
<dbReference type="InterPro" id="IPR028087">
    <property type="entry name" value="Tad_N"/>
</dbReference>
<dbReference type="EMBL" id="JACIFU010000001">
    <property type="protein sequence ID" value="MBB4172802.1"/>
    <property type="molecule type" value="Genomic_DNA"/>
</dbReference>
<evidence type="ECO:0000313" key="4">
    <source>
        <dbReference type="EMBL" id="MBB4172802.1"/>
    </source>
</evidence>
<dbReference type="Pfam" id="PF09977">
    <property type="entry name" value="Tad_C"/>
    <property type="match status" value="1"/>
</dbReference>
<feature type="transmembrane region" description="Helical" evidence="1">
    <location>
        <begin position="16"/>
        <end position="36"/>
    </location>
</feature>
<comment type="caution">
    <text evidence="4">The sequence shown here is derived from an EMBL/GenBank/DDBJ whole genome shotgun (WGS) entry which is preliminary data.</text>
</comment>